<dbReference type="PANTHER" id="PTHR43798:SF6">
    <property type="entry name" value="HYDROLASE, PUTATIVE (AFU_ORTHOLOGUE AFUA_4G13070)-RELATED"/>
    <property type="match status" value="1"/>
</dbReference>
<sequence length="265" mass="27959">MHIVDRGSGTPLVLIHGFEVDHRDLLPLDPAIEAAGGWRRIYVDLPGMGRSPGDGVASARDVLRAVAGGVDDLLGGEPFAVLGSSFGGLLARHLAHNARERVLGLATVVGVVISEHAHRTVPPRTVLHEDPAVLAALGEAAADYADQAVEHSHRSARAFLQHTRPGLLAADRAAVARIAADYGLGDPPERTSPEPFTAPALFLTGRQDHVVGCADAWATLEHYPRASFAALDGAGHNALFERPGLATALVVDWVERVRAELTRAG</sequence>
<dbReference type="Gene3D" id="3.40.50.1820">
    <property type="entry name" value="alpha/beta hydrolase"/>
    <property type="match status" value="1"/>
</dbReference>
<proteinExistence type="predicted"/>
<dbReference type="SUPFAM" id="SSF53474">
    <property type="entry name" value="alpha/beta-Hydrolases"/>
    <property type="match status" value="1"/>
</dbReference>
<organism evidence="2 3">
    <name type="scientific">Actinosynnema pretiosum</name>
    <dbReference type="NCBI Taxonomy" id="42197"/>
    <lineage>
        <taxon>Bacteria</taxon>
        <taxon>Bacillati</taxon>
        <taxon>Actinomycetota</taxon>
        <taxon>Actinomycetes</taxon>
        <taxon>Pseudonocardiales</taxon>
        <taxon>Pseudonocardiaceae</taxon>
        <taxon>Actinosynnema</taxon>
    </lineage>
</organism>
<protein>
    <submittedName>
        <fullName evidence="2">Alpha/beta hydrolase</fullName>
    </submittedName>
</protein>
<dbReference type="Proteomes" id="UP000218505">
    <property type="component" value="Chromosome"/>
</dbReference>
<feature type="domain" description="AB hydrolase-1" evidence="1">
    <location>
        <begin position="11"/>
        <end position="243"/>
    </location>
</feature>
<dbReference type="InterPro" id="IPR000073">
    <property type="entry name" value="AB_hydrolase_1"/>
</dbReference>
<dbReference type="RefSeq" id="WP_096494167.1">
    <property type="nucleotide sequence ID" value="NZ_CP023445.1"/>
</dbReference>
<dbReference type="InterPro" id="IPR029058">
    <property type="entry name" value="AB_hydrolase_fold"/>
</dbReference>
<dbReference type="Pfam" id="PF00561">
    <property type="entry name" value="Abhydrolase_1"/>
    <property type="match status" value="1"/>
</dbReference>
<evidence type="ECO:0000313" key="2">
    <source>
        <dbReference type="EMBL" id="ATE54731.1"/>
    </source>
</evidence>
<dbReference type="PRINTS" id="PR00111">
    <property type="entry name" value="ABHYDROLASE"/>
</dbReference>
<keyword evidence="3" id="KW-1185">Reference proteome</keyword>
<reference evidence="2" key="1">
    <citation type="submission" date="2017-09" db="EMBL/GenBank/DDBJ databases">
        <title>Complete Genome Sequence of ansamitocin-producing Bacterium Actinosynnema pretiosum X47.</title>
        <authorList>
            <person name="Cao G."/>
            <person name="Zong G."/>
            <person name="Zhong C."/>
            <person name="Fu J."/>
        </authorList>
    </citation>
    <scope>NUCLEOTIDE SEQUENCE [LARGE SCALE GENOMIC DNA]</scope>
    <source>
        <strain evidence="2">X47</strain>
    </source>
</reference>
<name>A0A290Z6Q4_9PSEU</name>
<dbReference type="GO" id="GO:0016787">
    <property type="term" value="F:hydrolase activity"/>
    <property type="evidence" value="ECO:0007669"/>
    <property type="project" value="UniProtKB-KW"/>
</dbReference>
<accession>A0A290Z6Q4</accession>
<keyword evidence="2" id="KW-0378">Hydrolase</keyword>
<dbReference type="EMBL" id="CP023445">
    <property type="protein sequence ID" value="ATE54731.1"/>
    <property type="molecule type" value="Genomic_DNA"/>
</dbReference>
<dbReference type="InterPro" id="IPR000639">
    <property type="entry name" value="Epox_hydrolase-like"/>
</dbReference>
<evidence type="ECO:0000259" key="1">
    <source>
        <dbReference type="Pfam" id="PF00561"/>
    </source>
</evidence>
<dbReference type="KEGG" id="apre:CNX65_16790"/>
<dbReference type="PRINTS" id="PR00412">
    <property type="entry name" value="EPOXHYDRLASE"/>
</dbReference>
<dbReference type="AlphaFoldDB" id="A0A290Z6Q4"/>
<dbReference type="PANTHER" id="PTHR43798">
    <property type="entry name" value="MONOACYLGLYCEROL LIPASE"/>
    <property type="match status" value="1"/>
</dbReference>
<evidence type="ECO:0000313" key="3">
    <source>
        <dbReference type="Proteomes" id="UP000218505"/>
    </source>
</evidence>
<gene>
    <name evidence="2" type="ORF">CNX65_16790</name>
</gene>
<dbReference type="InterPro" id="IPR050266">
    <property type="entry name" value="AB_hydrolase_sf"/>
</dbReference>